<protein>
    <recommendedName>
        <fullName evidence="3">Thymidylate synthase</fullName>
    </recommendedName>
</protein>
<dbReference type="Proteomes" id="UP000225821">
    <property type="component" value="Segment"/>
</dbReference>
<reference evidence="1 2" key="1">
    <citation type="submission" date="2016-03" db="EMBL/GenBank/DDBJ databases">
        <title>Characterisation of pf16 and phiPMW: Two novel phages infecting Pseudomonas putida PpG1.</title>
        <authorList>
            <person name="Magill D.J."/>
            <person name="Krylov V.N."/>
            <person name="Shaburova O.V."/>
            <person name="Allen C.C.R."/>
            <person name="McGrath J.W."/>
            <person name="Quinn J.P."/>
            <person name="Kulakov L.A."/>
        </authorList>
    </citation>
    <scope>NUCLEOTIDE SEQUENCE [LARGE SCALE GENOMIC DNA]</scope>
</reference>
<evidence type="ECO:0000313" key="2">
    <source>
        <dbReference type="Proteomes" id="UP000225821"/>
    </source>
</evidence>
<dbReference type="GO" id="GO:0006231">
    <property type="term" value="P:dTMP biosynthetic process"/>
    <property type="evidence" value="ECO:0007669"/>
    <property type="project" value="InterPro"/>
</dbReference>
<dbReference type="InterPro" id="IPR036098">
    <property type="entry name" value="Thymidylate_synthase_ThyX_sf"/>
</dbReference>
<name>A0A1S5R3W6_9CAUD</name>
<dbReference type="GO" id="GO:0050660">
    <property type="term" value="F:flavin adenine dinucleotide binding"/>
    <property type="evidence" value="ECO:0007669"/>
    <property type="project" value="InterPro"/>
</dbReference>
<organism evidence="1 2">
    <name type="scientific">Pseudomonas phage pf16</name>
    <dbReference type="NCBI Taxonomy" id="1815630"/>
    <lineage>
        <taxon>Viruses</taxon>
        <taxon>Duplodnaviria</taxon>
        <taxon>Heunggongvirae</taxon>
        <taxon>Uroviricota</taxon>
        <taxon>Caudoviricetes</taxon>
        <taxon>Chakrabartyvirus</taxon>
        <taxon>Chakrabartyvirus pf16</taxon>
    </lineage>
</organism>
<evidence type="ECO:0008006" key="3">
    <source>
        <dbReference type="Google" id="ProtNLM"/>
    </source>
</evidence>
<keyword evidence="2" id="KW-1185">Reference proteome</keyword>
<sequence>MAITAEIIADSISPSGVRITTFELDYPRIVHSELMTHREFSRNAASSRAIPTKDILARVIADPAMPVHFGKNQSGMQDAGEHFELINGYTPQEWWRLMATSAAKFSQGFADAGYHKQVANRGTEFAQNIKVVVTATSYDNWFHLRYDEMADPTINVLAMVMWSAYEESKPHQLLPGEWHVPYYFDGFWSCVDDETGLDAHGHTLDEALKISSSCSAQVSYRKSDDSLEKACALYERLVGAVKVHASPFEHQATPITQPTWTIELFNQSSNADGSFAWEEGVTHMNRYGEFCSGNFKGWRQHRQLIPNHVCTKYVHQQ</sequence>
<dbReference type="EMBL" id="KU873925">
    <property type="protein sequence ID" value="AND75099.1"/>
    <property type="molecule type" value="Genomic_DNA"/>
</dbReference>
<accession>A0A1S5R3W6</accession>
<gene>
    <name evidence="1" type="ORF">pf16_176</name>
</gene>
<evidence type="ECO:0000313" key="1">
    <source>
        <dbReference type="EMBL" id="AND75099.1"/>
    </source>
</evidence>
<dbReference type="Gene3D" id="3.30.1360.170">
    <property type="match status" value="1"/>
</dbReference>
<proteinExistence type="predicted"/>
<dbReference type="GO" id="GO:0050797">
    <property type="term" value="F:thymidylate synthase (FAD) activity"/>
    <property type="evidence" value="ECO:0007669"/>
    <property type="project" value="InterPro"/>
</dbReference>
<dbReference type="OrthoDB" id="15588at10239"/>
<dbReference type="SUPFAM" id="SSF69796">
    <property type="entry name" value="Thymidylate synthase-complementing protein Thy1"/>
    <property type="match status" value="1"/>
</dbReference>